<dbReference type="InterPro" id="IPR058923">
    <property type="entry name" value="RCC1-like_dom"/>
</dbReference>
<dbReference type="SUPFAM" id="SSF50985">
    <property type="entry name" value="RCC1/BLIP-II"/>
    <property type="match status" value="2"/>
</dbReference>
<gene>
    <name evidence="7" type="ORF">Tam10B_2466</name>
</gene>
<feature type="domain" description="RCC1-like" evidence="6">
    <location>
        <begin position="133"/>
        <end position="372"/>
    </location>
</feature>
<sequence>MFCTSCGAQNDESNMFCTVCGTPLEHDSVQESNATPNADDGKSHVHVNNQGYGYGQRPMDFRNAGATQMPTPMAQSPAPQPSMAQTPSMSQPSMSTPAGTTAPGTAGMPNAGTAAVPAPVQNRDKIIAIIAAFVAVAAFGGIAVSALTPRGNSTSTAPAQSAQSAQSSQSPTYGGSDEASTGTPEQAMGKVVSVSAGGSFDLAVDANGKAWAWGYNGHGQLGSATGSDSQSTKPVQVAIKGTVTKVAAGTDHGLALTSDGSVWAWGANDHGQVGDGSAAVSVGKPTKVTGLSGVTDIDAGDRYSLALKSDGTVWSWGYGDGGRTGHGIGNSEDTLEPQQIAGLSGVIDIGAGTKHGIALTNSGEYTTWTWGGGSNTDGPVPIPNAGDVAAVDAGNQYSIVLHRDGTVHGWGQNDKGQLGDGNPKAWQAQLVDAEGMPSITAISAGDSHVLALGSDGSVWAWGLNDKGQLGSGSGSSTVPVQVGVSNATAIGAGGSRSVAATSDGQALSWGDGTSSPTEMK</sequence>
<keyword evidence="4" id="KW-0472">Membrane</keyword>
<feature type="region of interest" description="Disordered" evidence="3">
    <location>
        <begin position="29"/>
        <end position="50"/>
    </location>
</feature>
<comment type="caution">
    <text evidence="7">The sequence shown here is derived from an EMBL/GenBank/DDBJ whole genome shotgun (WGS) entry which is preliminary data.</text>
</comment>
<keyword evidence="4" id="KW-1133">Transmembrane helix</keyword>
<reference evidence="7 8" key="1">
    <citation type="submission" date="2017-05" db="EMBL/GenBank/DDBJ databases">
        <title>Bifidobacterium vansinderenii sp. nov.</title>
        <authorList>
            <person name="Lugli G.A."/>
            <person name="Duranti S."/>
            <person name="Mangifesta M."/>
        </authorList>
    </citation>
    <scope>NUCLEOTIDE SEQUENCE [LARGE SCALE GENOMIC DNA]</scope>
    <source>
        <strain evidence="7 8">Tam10B</strain>
    </source>
</reference>
<dbReference type="RefSeq" id="WP_093961559.1">
    <property type="nucleotide sequence ID" value="NZ_NEWD01000046.1"/>
</dbReference>
<organism evidence="7 8">
    <name type="scientific">Bifidobacterium vansinderenii</name>
    <dbReference type="NCBI Taxonomy" id="1984871"/>
    <lineage>
        <taxon>Bacteria</taxon>
        <taxon>Bacillati</taxon>
        <taxon>Actinomycetota</taxon>
        <taxon>Actinomycetes</taxon>
        <taxon>Bifidobacteriales</taxon>
        <taxon>Bifidobacteriaceae</taxon>
        <taxon>Bifidobacterium</taxon>
    </lineage>
</organism>
<dbReference type="PRINTS" id="PR00633">
    <property type="entry name" value="RCCNDNSATION"/>
</dbReference>
<feature type="transmembrane region" description="Helical" evidence="4">
    <location>
        <begin position="126"/>
        <end position="147"/>
    </location>
</feature>
<dbReference type="Gene3D" id="2.130.10.30">
    <property type="entry name" value="Regulator of chromosome condensation 1/beta-lactamase-inhibitor protein II"/>
    <property type="match status" value="2"/>
</dbReference>
<evidence type="ECO:0000259" key="6">
    <source>
        <dbReference type="Pfam" id="PF25390"/>
    </source>
</evidence>
<dbReference type="Proteomes" id="UP000215433">
    <property type="component" value="Unassembled WGS sequence"/>
</dbReference>
<keyword evidence="4" id="KW-0812">Transmembrane</keyword>
<evidence type="ECO:0000256" key="1">
    <source>
        <dbReference type="ARBA" id="ARBA00022658"/>
    </source>
</evidence>
<evidence type="ECO:0000256" key="3">
    <source>
        <dbReference type="SAM" id="MobiDB-lite"/>
    </source>
</evidence>
<dbReference type="Pfam" id="PF13540">
    <property type="entry name" value="RCC1_2"/>
    <property type="match status" value="2"/>
</dbReference>
<dbReference type="EMBL" id="NEWD01000046">
    <property type="protein sequence ID" value="OXM99293.1"/>
    <property type="molecule type" value="Genomic_DNA"/>
</dbReference>
<evidence type="ECO:0000313" key="8">
    <source>
        <dbReference type="Proteomes" id="UP000215433"/>
    </source>
</evidence>
<dbReference type="InterPro" id="IPR026870">
    <property type="entry name" value="Zinc_ribbon_dom"/>
</dbReference>
<accession>A0A229VUJ8</accession>
<dbReference type="GO" id="GO:0005737">
    <property type="term" value="C:cytoplasm"/>
    <property type="evidence" value="ECO:0007669"/>
    <property type="project" value="TreeGrafter"/>
</dbReference>
<feature type="compositionally biased region" description="Polar residues" evidence="3">
    <location>
        <begin position="498"/>
        <end position="520"/>
    </location>
</feature>
<evidence type="ECO:0000313" key="7">
    <source>
        <dbReference type="EMBL" id="OXM99293.1"/>
    </source>
</evidence>
<dbReference type="Pfam" id="PF25390">
    <property type="entry name" value="WD40_RLD"/>
    <property type="match status" value="1"/>
</dbReference>
<evidence type="ECO:0000259" key="5">
    <source>
        <dbReference type="Pfam" id="PF13240"/>
    </source>
</evidence>
<keyword evidence="2" id="KW-0677">Repeat</keyword>
<feature type="region of interest" description="Disordered" evidence="3">
    <location>
        <begin position="150"/>
        <end position="184"/>
    </location>
</feature>
<dbReference type="OrthoDB" id="3238237at2"/>
<protein>
    <submittedName>
        <fullName evidence="7">Chromosome condensation regulator</fullName>
    </submittedName>
</protein>
<feature type="compositionally biased region" description="Low complexity" evidence="3">
    <location>
        <begin position="153"/>
        <end position="172"/>
    </location>
</feature>
<feature type="region of interest" description="Disordered" evidence="3">
    <location>
        <begin position="494"/>
        <end position="520"/>
    </location>
</feature>
<feature type="domain" description="Zinc-ribbon" evidence="5">
    <location>
        <begin position="2"/>
        <end position="24"/>
    </location>
</feature>
<dbReference type="InterPro" id="IPR009091">
    <property type="entry name" value="RCC1/BLIP-II"/>
</dbReference>
<keyword evidence="1" id="KW-0344">Guanine-nucleotide releasing factor</keyword>
<dbReference type="InterPro" id="IPR000408">
    <property type="entry name" value="Reg_chr_condens"/>
</dbReference>
<dbReference type="PANTHER" id="PTHR45982">
    <property type="entry name" value="REGULATOR OF CHROMOSOME CONDENSATION"/>
    <property type="match status" value="1"/>
</dbReference>
<feature type="region of interest" description="Disordered" evidence="3">
    <location>
        <begin position="70"/>
        <end position="110"/>
    </location>
</feature>
<evidence type="ECO:0000256" key="4">
    <source>
        <dbReference type="SAM" id="Phobius"/>
    </source>
</evidence>
<keyword evidence="8" id="KW-1185">Reference proteome</keyword>
<evidence type="ECO:0000256" key="2">
    <source>
        <dbReference type="ARBA" id="ARBA00022737"/>
    </source>
</evidence>
<dbReference type="Pfam" id="PF13240">
    <property type="entry name" value="Zn_Ribbon_1"/>
    <property type="match status" value="1"/>
</dbReference>
<dbReference type="GO" id="GO:0005085">
    <property type="term" value="F:guanyl-nucleotide exchange factor activity"/>
    <property type="evidence" value="ECO:0007669"/>
    <property type="project" value="TreeGrafter"/>
</dbReference>
<dbReference type="PROSITE" id="PS00626">
    <property type="entry name" value="RCC1_2"/>
    <property type="match status" value="2"/>
</dbReference>
<dbReference type="PANTHER" id="PTHR45982:SF1">
    <property type="entry name" value="REGULATOR OF CHROMOSOME CONDENSATION"/>
    <property type="match status" value="1"/>
</dbReference>
<feature type="compositionally biased region" description="Low complexity" evidence="3">
    <location>
        <begin position="81"/>
        <end position="110"/>
    </location>
</feature>
<dbReference type="InterPro" id="IPR051553">
    <property type="entry name" value="Ran_GTPase-activating"/>
</dbReference>
<proteinExistence type="predicted"/>
<name>A0A229VUJ8_9BIFI</name>
<dbReference type="PROSITE" id="PS50012">
    <property type="entry name" value="RCC1_3"/>
    <property type="match status" value="5"/>
</dbReference>
<dbReference type="AlphaFoldDB" id="A0A229VUJ8"/>